<sequence>METMALCEGKNKENIPPFSSKQTHPVPGLTPSSTKTIRRKFRKPLADITNLFNSSPQSASASASHDGPQLPPSVAVSAPSSRKRKAAGDTDSMQSTLFKALRRDFR</sequence>
<feature type="region of interest" description="Disordered" evidence="1">
    <location>
        <begin position="1"/>
        <end position="106"/>
    </location>
</feature>
<organism evidence="2 3">
    <name type="scientific">Vitis vinifera</name>
    <name type="common">Grape</name>
    <dbReference type="NCBI Taxonomy" id="29760"/>
    <lineage>
        <taxon>Eukaryota</taxon>
        <taxon>Viridiplantae</taxon>
        <taxon>Streptophyta</taxon>
        <taxon>Embryophyta</taxon>
        <taxon>Tracheophyta</taxon>
        <taxon>Spermatophyta</taxon>
        <taxon>Magnoliopsida</taxon>
        <taxon>eudicotyledons</taxon>
        <taxon>Gunneridae</taxon>
        <taxon>Pentapetalae</taxon>
        <taxon>rosids</taxon>
        <taxon>Vitales</taxon>
        <taxon>Vitaceae</taxon>
        <taxon>Viteae</taxon>
        <taxon>Vitis</taxon>
    </lineage>
</organism>
<evidence type="ECO:0000256" key="1">
    <source>
        <dbReference type="SAM" id="MobiDB-lite"/>
    </source>
</evidence>
<feature type="compositionally biased region" description="Low complexity" evidence="1">
    <location>
        <begin position="54"/>
        <end position="64"/>
    </location>
</feature>
<proteinExistence type="predicted"/>
<dbReference type="EMBL" id="QGNW01002175">
    <property type="protein sequence ID" value="RVW24323.1"/>
    <property type="molecule type" value="Genomic_DNA"/>
</dbReference>
<comment type="caution">
    <text evidence="2">The sequence shown here is derived from an EMBL/GenBank/DDBJ whole genome shotgun (WGS) entry which is preliminary data.</text>
</comment>
<gene>
    <name evidence="2" type="ORF">CK203_098652</name>
</gene>
<accession>A0A438CM99</accession>
<dbReference type="KEGG" id="vvi:104882115"/>
<dbReference type="Proteomes" id="UP000288805">
    <property type="component" value="Unassembled WGS sequence"/>
</dbReference>
<name>A0A438CM99_VITVI</name>
<protein>
    <submittedName>
        <fullName evidence="2">Uncharacterized protein</fullName>
    </submittedName>
</protein>
<dbReference type="OrthoDB" id="1658571at2759"/>
<dbReference type="AlphaFoldDB" id="A0A438CM99"/>
<evidence type="ECO:0000313" key="3">
    <source>
        <dbReference type="Proteomes" id="UP000288805"/>
    </source>
</evidence>
<evidence type="ECO:0000313" key="2">
    <source>
        <dbReference type="EMBL" id="RVW24323.1"/>
    </source>
</evidence>
<reference evidence="2 3" key="1">
    <citation type="journal article" date="2018" name="PLoS Genet.">
        <title>Population sequencing reveals clonal diversity and ancestral inbreeding in the grapevine cultivar Chardonnay.</title>
        <authorList>
            <person name="Roach M.J."/>
            <person name="Johnson D.L."/>
            <person name="Bohlmann J."/>
            <person name="van Vuuren H.J."/>
            <person name="Jones S.J."/>
            <person name="Pretorius I.S."/>
            <person name="Schmidt S.A."/>
            <person name="Borneman A.R."/>
        </authorList>
    </citation>
    <scope>NUCLEOTIDE SEQUENCE [LARGE SCALE GENOMIC DNA]</scope>
    <source>
        <strain evidence="3">cv. Chardonnay</strain>
        <tissue evidence="2">Leaf</tissue>
    </source>
</reference>